<dbReference type="AlphaFoldDB" id="A0A0T6B6N7"/>
<comment type="subcellular location">
    <subcellularLocation>
        <location evidence="1">Mitochondrion outer membrane</location>
    </subcellularLocation>
</comment>
<dbReference type="Proteomes" id="UP000051574">
    <property type="component" value="Unassembled WGS sequence"/>
</dbReference>
<proteinExistence type="predicted"/>
<comment type="caution">
    <text evidence="8">The sequence shown here is derived from an EMBL/GenBank/DDBJ whole genome shotgun (WGS) entry which is preliminary data.</text>
</comment>
<sequence length="209" mass="24485">MLSEKKCILYVYKGQMGLPSLDYKCLQALFTAQLKHSQKVEIKSSGFYTTPYFPMLEYEGQYYTTQANILKKLEQIIGHMDTKYNVKKSRIEAYKALTYQTLEPCITLDFWGNEKNCQYLLKLYGNEKYFPLRLVYLRRMNTHVQDIVSQYLQGLPNETRLTNVHEVLESYFSDIAHLLTIHKYLLGDSPTSLDAYVCGYLVPIYTLNF</sequence>
<keyword evidence="5" id="KW-0496">Mitochondrion</keyword>
<dbReference type="EMBL" id="LJIG01009480">
    <property type="protein sequence ID" value="KRT82995.1"/>
    <property type="molecule type" value="Genomic_DNA"/>
</dbReference>
<protein>
    <recommendedName>
        <fullName evidence="7">Mitochondrial outer membrane transport complex Sam37/metaxin N-terminal domain-containing protein</fullName>
    </recommendedName>
</protein>
<dbReference type="Pfam" id="PF10568">
    <property type="entry name" value="Tom37"/>
    <property type="match status" value="1"/>
</dbReference>
<dbReference type="InterPro" id="IPR019564">
    <property type="entry name" value="Sam37/metaxin_N"/>
</dbReference>
<dbReference type="GO" id="GO:0007005">
    <property type="term" value="P:mitochondrion organization"/>
    <property type="evidence" value="ECO:0007669"/>
    <property type="project" value="TreeGrafter"/>
</dbReference>
<gene>
    <name evidence="8" type="ORF">AMK59_4060</name>
</gene>
<evidence type="ECO:0000256" key="3">
    <source>
        <dbReference type="ARBA" id="ARBA00022787"/>
    </source>
</evidence>
<keyword evidence="9" id="KW-1185">Reference proteome</keyword>
<evidence type="ECO:0000256" key="5">
    <source>
        <dbReference type="ARBA" id="ARBA00023128"/>
    </source>
</evidence>
<evidence type="ECO:0000256" key="6">
    <source>
        <dbReference type="ARBA" id="ARBA00023136"/>
    </source>
</evidence>
<evidence type="ECO:0000256" key="2">
    <source>
        <dbReference type="ARBA" id="ARBA00022448"/>
    </source>
</evidence>
<dbReference type="PANTHER" id="PTHR12289:SF41">
    <property type="entry name" value="FAILED AXON CONNECTIONS-RELATED"/>
    <property type="match status" value="1"/>
</dbReference>
<evidence type="ECO:0000313" key="9">
    <source>
        <dbReference type="Proteomes" id="UP000051574"/>
    </source>
</evidence>
<evidence type="ECO:0000313" key="8">
    <source>
        <dbReference type="EMBL" id="KRT82995.1"/>
    </source>
</evidence>
<accession>A0A0T6B6N7</accession>
<feature type="domain" description="Mitochondrial outer membrane transport complex Sam37/metaxin N-terminal" evidence="7">
    <location>
        <begin position="25"/>
        <end position="140"/>
    </location>
</feature>
<evidence type="ECO:0000256" key="1">
    <source>
        <dbReference type="ARBA" id="ARBA00004294"/>
    </source>
</evidence>
<dbReference type="InterPro" id="IPR050931">
    <property type="entry name" value="Mito_Protein_Transport_Metaxin"/>
</dbReference>
<reference evidence="8 9" key="1">
    <citation type="submission" date="2015-09" db="EMBL/GenBank/DDBJ databases">
        <title>Draft genome of the scarab beetle Oryctes borbonicus.</title>
        <authorList>
            <person name="Meyer J.M."/>
            <person name="Markov G.V."/>
            <person name="Baskaran P."/>
            <person name="Herrmann M."/>
            <person name="Sommer R.J."/>
            <person name="Roedelsperger C."/>
        </authorList>
    </citation>
    <scope>NUCLEOTIDE SEQUENCE [LARGE SCALE GENOMIC DNA]</scope>
    <source>
        <strain evidence="8">OB123</strain>
        <tissue evidence="8">Whole animal</tissue>
    </source>
</reference>
<keyword evidence="2" id="KW-0813">Transport</keyword>
<evidence type="ECO:0000259" key="7">
    <source>
        <dbReference type="Pfam" id="PF10568"/>
    </source>
</evidence>
<feature type="non-terminal residue" evidence="8">
    <location>
        <position position="209"/>
    </location>
</feature>
<dbReference type="GO" id="GO:0015031">
    <property type="term" value="P:protein transport"/>
    <property type="evidence" value="ECO:0007669"/>
    <property type="project" value="UniProtKB-KW"/>
</dbReference>
<dbReference type="GO" id="GO:0001401">
    <property type="term" value="C:SAM complex"/>
    <property type="evidence" value="ECO:0007669"/>
    <property type="project" value="InterPro"/>
</dbReference>
<organism evidence="8 9">
    <name type="scientific">Oryctes borbonicus</name>
    <dbReference type="NCBI Taxonomy" id="1629725"/>
    <lineage>
        <taxon>Eukaryota</taxon>
        <taxon>Metazoa</taxon>
        <taxon>Ecdysozoa</taxon>
        <taxon>Arthropoda</taxon>
        <taxon>Hexapoda</taxon>
        <taxon>Insecta</taxon>
        <taxon>Pterygota</taxon>
        <taxon>Neoptera</taxon>
        <taxon>Endopterygota</taxon>
        <taxon>Coleoptera</taxon>
        <taxon>Polyphaga</taxon>
        <taxon>Scarabaeiformia</taxon>
        <taxon>Scarabaeidae</taxon>
        <taxon>Dynastinae</taxon>
        <taxon>Oryctes</taxon>
    </lineage>
</organism>
<dbReference type="OrthoDB" id="5835136at2759"/>
<evidence type="ECO:0000256" key="4">
    <source>
        <dbReference type="ARBA" id="ARBA00022927"/>
    </source>
</evidence>
<keyword evidence="4" id="KW-0653">Protein transport</keyword>
<dbReference type="PANTHER" id="PTHR12289">
    <property type="entry name" value="METAXIN RELATED"/>
    <property type="match status" value="1"/>
</dbReference>
<keyword evidence="6" id="KW-0472">Membrane</keyword>
<name>A0A0T6B6N7_9SCAR</name>
<keyword evidence="3" id="KW-1000">Mitochondrion outer membrane</keyword>